<sequence>MNRHPRPIAIVTGGARRIGAAISRALHQDGYDVVIHFGSSQHESNQIAADLNALRPNSAWTFQADLTDNNSLSRLSGFIQQRFNRCDLLINNASSFFPTPLGECTESDWDTLFSSNAKAPLFLIQQLRPLFQQSSSIVNLADIHAERPLKNHTIYCMAKAANVMLTKSLALELAPDVRVNGIAPGAILPPSTGGEAGGTKKFEERVPLRKMGGENAIVETVRYLVHAEYVTGEIIAVDGGRSLLQ</sequence>
<name>C5BPQ6_TERTT</name>
<accession>C5BPQ6</accession>
<dbReference type="NCBIfam" id="NF006598">
    <property type="entry name" value="PRK09135.1"/>
    <property type="match status" value="1"/>
</dbReference>
<dbReference type="EMBL" id="CP001614">
    <property type="protein sequence ID" value="ACR13593.1"/>
    <property type="molecule type" value="Genomic_DNA"/>
</dbReference>
<protein>
    <submittedName>
        <fullName evidence="3">Oxidoreductase, short chain dehydrogenase/reductase family protein</fullName>
    </submittedName>
</protein>
<dbReference type="GO" id="GO:0016491">
    <property type="term" value="F:oxidoreductase activity"/>
    <property type="evidence" value="ECO:0007669"/>
    <property type="project" value="UniProtKB-KW"/>
</dbReference>
<evidence type="ECO:0000313" key="3">
    <source>
        <dbReference type="EMBL" id="ACR13593.1"/>
    </source>
</evidence>
<proteinExistence type="inferred from homology"/>
<dbReference type="InterPro" id="IPR002347">
    <property type="entry name" value="SDR_fam"/>
</dbReference>
<dbReference type="AlphaFoldDB" id="C5BPQ6"/>
<dbReference type="Gene3D" id="3.40.50.720">
    <property type="entry name" value="NAD(P)-binding Rossmann-like Domain"/>
    <property type="match status" value="1"/>
</dbReference>
<reference evidence="3 4" key="1">
    <citation type="journal article" date="2009" name="PLoS ONE">
        <title>The complete genome of Teredinibacter turnerae T7901: an intracellular endosymbiont of marine wood-boring bivalves (shipworms).</title>
        <authorList>
            <person name="Yang J.C."/>
            <person name="Madupu R."/>
            <person name="Durkin A.S."/>
            <person name="Ekborg N.A."/>
            <person name="Pedamallu C.S."/>
            <person name="Hostetler J.B."/>
            <person name="Radune D."/>
            <person name="Toms B.S."/>
            <person name="Henrissat B."/>
            <person name="Coutinho P.M."/>
            <person name="Schwarz S."/>
            <person name="Field L."/>
            <person name="Trindade-Silva A.E."/>
            <person name="Soares C.A.G."/>
            <person name="Elshahawi S."/>
            <person name="Hanora A."/>
            <person name="Schmidt E.W."/>
            <person name="Haygood M.G."/>
            <person name="Posfai J."/>
            <person name="Benner J."/>
            <person name="Madinger C."/>
            <person name="Nove J."/>
            <person name="Anton B."/>
            <person name="Chaudhary K."/>
            <person name="Foster J."/>
            <person name="Holman A."/>
            <person name="Kumar S."/>
            <person name="Lessard P.A."/>
            <person name="Luyten Y.A."/>
            <person name="Slatko B."/>
            <person name="Wood N."/>
            <person name="Wu B."/>
            <person name="Teplitski M."/>
            <person name="Mougous J.D."/>
            <person name="Ward N."/>
            <person name="Eisen J.A."/>
            <person name="Badger J.H."/>
            <person name="Distel D.L."/>
        </authorList>
    </citation>
    <scope>NUCLEOTIDE SEQUENCE [LARGE SCALE GENOMIC DNA]</scope>
    <source>
        <strain evidence="4">ATCC 39867 / T7901</strain>
    </source>
</reference>
<dbReference type="eggNOG" id="COG1028">
    <property type="taxonomic scope" value="Bacteria"/>
</dbReference>
<dbReference type="SUPFAM" id="SSF51735">
    <property type="entry name" value="NAD(P)-binding Rossmann-fold domains"/>
    <property type="match status" value="1"/>
</dbReference>
<dbReference type="RefSeq" id="WP_015819707.1">
    <property type="nucleotide sequence ID" value="NC_012997.1"/>
</dbReference>
<dbReference type="PRINTS" id="PR00081">
    <property type="entry name" value="GDHRDH"/>
</dbReference>
<dbReference type="Pfam" id="PF13561">
    <property type="entry name" value="adh_short_C2"/>
    <property type="match status" value="1"/>
</dbReference>
<dbReference type="PANTHER" id="PTHR43639">
    <property type="entry name" value="OXIDOREDUCTASE, SHORT-CHAIN DEHYDROGENASE/REDUCTASE FAMILY (AFU_ORTHOLOGUE AFUA_5G02870)"/>
    <property type="match status" value="1"/>
</dbReference>
<dbReference type="STRING" id="377629.TERTU_3155"/>
<organism evidence="3 4">
    <name type="scientific">Teredinibacter turnerae (strain ATCC 39867 / T7901)</name>
    <dbReference type="NCBI Taxonomy" id="377629"/>
    <lineage>
        <taxon>Bacteria</taxon>
        <taxon>Pseudomonadati</taxon>
        <taxon>Pseudomonadota</taxon>
        <taxon>Gammaproteobacteria</taxon>
        <taxon>Cellvibrionales</taxon>
        <taxon>Cellvibrionaceae</taxon>
        <taxon>Teredinibacter</taxon>
    </lineage>
</organism>
<dbReference type="InterPro" id="IPR036291">
    <property type="entry name" value="NAD(P)-bd_dom_sf"/>
</dbReference>
<evidence type="ECO:0000256" key="1">
    <source>
        <dbReference type="ARBA" id="ARBA00006484"/>
    </source>
</evidence>
<keyword evidence="2" id="KW-0560">Oxidoreductase</keyword>
<dbReference type="KEGG" id="ttu:TERTU_3155"/>
<dbReference type="HOGENOM" id="CLU_010194_1_3_6"/>
<evidence type="ECO:0000256" key="2">
    <source>
        <dbReference type="ARBA" id="ARBA00023002"/>
    </source>
</evidence>
<dbReference type="PANTHER" id="PTHR43639:SF1">
    <property type="entry name" value="SHORT-CHAIN DEHYDROGENASE_REDUCTASE FAMILY PROTEIN"/>
    <property type="match status" value="1"/>
</dbReference>
<keyword evidence="4" id="KW-1185">Reference proteome</keyword>
<dbReference type="PRINTS" id="PR00080">
    <property type="entry name" value="SDRFAMILY"/>
</dbReference>
<comment type="similarity">
    <text evidence="1">Belongs to the short-chain dehydrogenases/reductases (SDR) family.</text>
</comment>
<gene>
    <name evidence="3" type="ordered locus">TERTU_3155</name>
</gene>
<evidence type="ECO:0000313" key="4">
    <source>
        <dbReference type="Proteomes" id="UP000009080"/>
    </source>
</evidence>
<dbReference type="OrthoDB" id="9793499at2"/>
<dbReference type="Proteomes" id="UP000009080">
    <property type="component" value="Chromosome"/>
</dbReference>